<proteinExistence type="predicted"/>
<evidence type="ECO:0000313" key="2">
    <source>
        <dbReference type="EMBL" id="CAD8540745.1"/>
    </source>
</evidence>
<dbReference type="Pfam" id="PF04749">
    <property type="entry name" value="PLAC8"/>
    <property type="match status" value="1"/>
</dbReference>
<evidence type="ECO:0008006" key="3">
    <source>
        <dbReference type="Google" id="ProtNLM"/>
    </source>
</evidence>
<feature type="transmembrane region" description="Helical" evidence="1">
    <location>
        <begin position="78"/>
        <end position="101"/>
    </location>
</feature>
<feature type="transmembrane region" description="Helical" evidence="1">
    <location>
        <begin position="121"/>
        <end position="142"/>
    </location>
</feature>
<name>A0A7S0J4L7_9EUKA</name>
<dbReference type="NCBIfam" id="TIGR01571">
    <property type="entry name" value="A_thal_Cys_rich"/>
    <property type="match status" value="1"/>
</dbReference>
<organism evidence="2">
    <name type="scientific">Calcidiscus leptoporus</name>
    <dbReference type="NCBI Taxonomy" id="127549"/>
    <lineage>
        <taxon>Eukaryota</taxon>
        <taxon>Haptista</taxon>
        <taxon>Haptophyta</taxon>
        <taxon>Prymnesiophyceae</taxon>
        <taxon>Coccolithales</taxon>
        <taxon>Calcidiscaceae</taxon>
        <taxon>Calcidiscus</taxon>
    </lineage>
</organism>
<dbReference type="InterPro" id="IPR006461">
    <property type="entry name" value="PLAC_motif_containing"/>
</dbReference>
<reference evidence="2" key="1">
    <citation type="submission" date="2021-01" db="EMBL/GenBank/DDBJ databases">
        <authorList>
            <person name="Corre E."/>
            <person name="Pelletier E."/>
            <person name="Niang G."/>
            <person name="Scheremetjew M."/>
            <person name="Finn R."/>
            <person name="Kale V."/>
            <person name="Holt S."/>
            <person name="Cochrane G."/>
            <person name="Meng A."/>
            <person name="Brown T."/>
            <person name="Cohen L."/>
        </authorList>
    </citation>
    <scope>NUCLEOTIDE SEQUENCE</scope>
    <source>
        <strain evidence="2">RCC1130</strain>
    </source>
</reference>
<sequence length="207" mass="22576">MSANTDNYKPVAAPRPGAVPAVVVHAVPVSHIQEGRWASSLFSCTQDWCSCIAVWCCLPITTSQLFVRFLYKGTQRPLVCVLLTLFLTLGFTCTAVSQQYQTEKAHPLEDASEAWEEDEDASSTLALVGFVGSLASCLACIITMKVRKQIRDAYKIREENCAGCEDCCCASWCGVCTQCQIMRQVGLTYGNYSLFSAGGNETPAFLV</sequence>
<dbReference type="AlphaFoldDB" id="A0A7S0J4L7"/>
<dbReference type="EMBL" id="HBER01031885">
    <property type="protein sequence ID" value="CAD8540745.1"/>
    <property type="molecule type" value="Transcribed_RNA"/>
</dbReference>
<keyword evidence="1" id="KW-0812">Transmembrane</keyword>
<accession>A0A7S0J4L7</accession>
<keyword evidence="1" id="KW-1133">Transmembrane helix</keyword>
<gene>
    <name evidence="2" type="ORF">CLEP1334_LOCUS16031</name>
</gene>
<protein>
    <recommendedName>
        <fullName evidence="3">Transmembrane protein</fullName>
    </recommendedName>
</protein>
<evidence type="ECO:0000256" key="1">
    <source>
        <dbReference type="SAM" id="Phobius"/>
    </source>
</evidence>
<keyword evidence="1" id="KW-0472">Membrane</keyword>